<feature type="non-terminal residue" evidence="1">
    <location>
        <position position="193"/>
    </location>
</feature>
<name>A0A813EY35_POLGL</name>
<dbReference type="EMBL" id="CAJNNV010018186">
    <property type="protein sequence ID" value="CAE8605691.1"/>
    <property type="molecule type" value="Genomic_DNA"/>
</dbReference>
<dbReference type="AlphaFoldDB" id="A0A813EY35"/>
<comment type="caution">
    <text evidence="1">The sequence shown here is derived from an EMBL/GenBank/DDBJ whole genome shotgun (WGS) entry which is preliminary data.</text>
</comment>
<sequence>VPVVVSSRCPLSGEGHAALQTLEELLLLPEVRCPFSSSAGDPSTQFADNGWIFAVRGPDALSFALALDLQPAPVESASKSEARTPAVFWGILDLKYDGSQPVLDRVRVLETGDGRSSKFSGDGAPIAEKARSSYLLRESSVLQKFHVISADKKLTHDLIDLAGYGHIVPDQVCHPRCYDPGLADRISAELGLE</sequence>
<reference evidence="1" key="1">
    <citation type="submission" date="2021-02" db="EMBL/GenBank/DDBJ databases">
        <authorList>
            <person name="Dougan E. K."/>
            <person name="Rhodes N."/>
            <person name="Thang M."/>
            <person name="Chan C."/>
        </authorList>
    </citation>
    <scope>NUCLEOTIDE SEQUENCE</scope>
</reference>
<protein>
    <submittedName>
        <fullName evidence="1">Uncharacterized protein</fullName>
    </submittedName>
</protein>
<dbReference type="OrthoDB" id="409564at2759"/>
<organism evidence="1 2">
    <name type="scientific">Polarella glacialis</name>
    <name type="common">Dinoflagellate</name>
    <dbReference type="NCBI Taxonomy" id="89957"/>
    <lineage>
        <taxon>Eukaryota</taxon>
        <taxon>Sar</taxon>
        <taxon>Alveolata</taxon>
        <taxon>Dinophyceae</taxon>
        <taxon>Suessiales</taxon>
        <taxon>Suessiaceae</taxon>
        <taxon>Polarella</taxon>
    </lineage>
</organism>
<gene>
    <name evidence="1" type="ORF">PGLA1383_LOCUS23796</name>
</gene>
<evidence type="ECO:0000313" key="1">
    <source>
        <dbReference type="EMBL" id="CAE8605691.1"/>
    </source>
</evidence>
<dbReference type="Proteomes" id="UP000654075">
    <property type="component" value="Unassembled WGS sequence"/>
</dbReference>
<keyword evidence="2" id="KW-1185">Reference proteome</keyword>
<evidence type="ECO:0000313" key="2">
    <source>
        <dbReference type="Proteomes" id="UP000654075"/>
    </source>
</evidence>
<feature type="non-terminal residue" evidence="1">
    <location>
        <position position="1"/>
    </location>
</feature>
<proteinExistence type="predicted"/>
<accession>A0A813EY35</accession>